<dbReference type="GeneTree" id="ENSGT00620000088774"/>
<dbReference type="AlphaFoldDB" id="A0A3B4XWF9"/>
<dbReference type="KEGG" id="slal:111650906"/>
<evidence type="ECO:0000256" key="2">
    <source>
        <dbReference type="SAM" id="MobiDB-lite"/>
    </source>
</evidence>
<evidence type="ECO:0000256" key="1">
    <source>
        <dbReference type="SAM" id="Coils"/>
    </source>
</evidence>
<dbReference type="GeneID" id="111650906"/>
<keyword evidence="3" id="KW-0472">Membrane</keyword>
<sequence>MKVQVLLPATVIVSVALLGFIKIRKKEESREDRRMRFLDIKLRVTYDMLGEFEKEQSEMQKLLYETENGQKTLEEEVNVLQAKAEKTKGDADVCEGGQKTARDELASAETEFNNFKAETDKETATWKKEVENLKQQLATRNPVCDFLKRGSDTASKLCGNEQPKAEAPKQEEVKAEAPKQEEAKAEAPKQEEAKAEAPKKR</sequence>
<feature type="compositionally biased region" description="Basic and acidic residues" evidence="2">
    <location>
        <begin position="163"/>
        <end position="201"/>
    </location>
</feature>
<reference evidence="4" key="2">
    <citation type="submission" date="2025-09" db="UniProtKB">
        <authorList>
            <consortium name="Ensembl"/>
        </authorList>
    </citation>
    <scope>IDENTIFICATION</scope>
</reference>
<keyword evidence="1" id="KW-0175">Coiled coil</keyword>
<protein>
    <submittedName>
        <fullName evidence="4">Zgc:174935</fullName>
    </submittedName>
</protein>
<accession>A0A3B4XWF9</accession>
<dbReference type="RefSeq" id="XP_023256610.1">
    <property type="nucleotide sequence ID" value="XM_023400842.1"/>
</dbReference>
<keyword evidence="3" id="KW-1133">Transmembrane helix</keyword>
<dbReference type="Proteomes" id="UP000261360">
    <property type="component" value="Unplaced"/>
</dbReference>
<feature type="coiled-coil region" evidence="1">
    <location>
        <begin position="70"/>
        <end position="136"/>
    </location>
</feature>
<organism evidence="4 5">
    <name type="scientific">Seriola lalandi dorsalis</name>
    <dbReference type="NCBI Taxonomy" id="1841481"/>
    <lineage>
        <taxon>Eukaryota</taxon>
        <taxon>Metazoa</taxon>
        <taxon>Chordata</taxon>
        <taxon>Craniata</taxon>
        <taxon>Vertebrata</taxon>
        <taxon>Euteleostomi</taxon>
        <taxon>Actinopterygii</taxon>
        <taxon>Neopterygii</taxon>
        <taxon>Teleostei</taxon>
        <taxon>Neoteleostei</taxon>
        <taxon>Acanthomorphata</taxon>
        <taxon>Carangaria</taxon>
        <taxon>Carangiformes</taxon>
        <taxon>Carangidae</taxon>
        <taxon>Seriola</taxon>
    </lineage>
</organism>
<evidence type="ECO:0000256" key="3">
    <source>
        <dbReference type="SAM" id="Phobius"/>
    </source>
</evidence>
<reference evidence="4" key="1">
    <citation type="submission" date="2025-08" db="UniProtKB">
        <authorList>
            <consortium name="Ensembl"/>
        </authorList>
    </citation>
    <scope>IDENTIFICATION</scope>
</reference>
<dbReference type="STRING" id="1841481.ENSSLDP00000020006"/>
<evidence type="ECO:0000313" key="5">
    <source>
        <dbReference type="Proteomes" id="UP000261360"/>
    </source>
</evidence>
<dbReference type="Ensembl" id="ENSSLDT00000020676.1">
    <property type="protein sequence ID" value="ENSSLDP00000020006.1"/>
    <property type="gene ID" value="ENSSLDG00000015672.1"/>
</dbReference>
<dbReference type="OrthoDB" id="8906012at2759"/>
<keyword evidence="3" id="KW-0812">Transmembrane</keyword>
<evidence type="ECO:0000313" key="4">
    <source>
        <dbReference type="Ensembl" id="ENSSLDP00000020006.1"/>
    </source>
</evidence>
<keyword evidence="5" id="KW-1185">Reference proteome</keyword>
<feature type="region of interest" description="Disordered" evidence="2">
    <location>
        <begin position="141"/>
        <end position="201"/>
    </location>
</feature>
<name>A0A3B4XWF9_SERLL</name>
<feature type="transmembrane region" description="Helical" evidence="3">
    <location>
        <begin position="6"/>
        <end position="23"/>
    </location>
</feature>
<proteinExistence type="predicted"/>